<dbReference type="AlphaFoldDB" id="A0A9Q1A1S1"/>
<keyword evidence="2" id="KW-0808">Transferase</keyword>
<dbReference type="PANTHER" id="PTHR46960">
    <property type="entry name" value="E3 UBIQUITIN-PROTEIN LIGASE KEG"/>
    <property type="match status" value="1"/>
</dbReference>
<name>A0A9Q1A1S1_SALPP</name>
<evidence type="ECO:0000256" key="2">
    <source>
        <dbReference type="ARBA" id="ARBA00022679"/>
    </source>
</evidence>
<dbReference type="GO" id="GO:0006952">
    <property type="term" value="P:defense response"/>
    <property type="evidence" value="ECO:0007669"/>
    <property type="project" value="InterPro"/>
</dbReference>
<evidence type="ECO:0000259" key="8">
    <source>
        <dbReference type="Pfam" id="PF18346"/>
    </source>
</evidence>
<dbReference type="OrthoDB" id="264520at2759"/>
<feature type="domain" description="Mind bomb SH3 repeat" evidence="8">
    <location>
        <begin position="375"/>
        <end position="438"/>
    </location>
</feature>
<reference evidence="9" key="1">
    <citation type="submission" date="2022-11" db="EMBL/GenBank/DDBJ databases">
        <authorList>
            <person name="Hyden B.L."/>
            <person name="Feng K."/>
            <person name="Yates T."/>
            <person name="Jawdy S."/>
            <person name="Smart L.B."/>
            <person name="Muchero W."/>
        </authorList>
    </citation>
    <scope>NUCLEOTIDE SEQUENCE</scope>
    <source>
        <tissue evidence="9">Shoot tip</tissue>
    </source>
</reference>
<evidence type="ECO:0000256" key="5">
    <source>
        <dbReference type="ARBA" id="ARBA00022771"/>
    </source>
</evidence>
<keyword evidence="6" id="KW-0833">Ubl conjugation pathway</keyword>
<organism evidence="9 10">
    <name type="scientific">Salix purpurea</name>
    <name type="common">Purple osier willow</name>
    <dbReference type="NCBI Taxonomy" id="77065"/>
    <lineage>
        <taxon>Eukaryota</taxon>
        <taxon>Viridiplantae</taxon>
        <taxon>Streptophyta</taxon>
        <taxon>Embryophyta</taxon>
        <taxon>Tracheophyta</taxon>
        <taxon>Spermatophyta</taxon>
        <taxon>Magnoliopsida</taxon>
        <taxon>eudicotyledons</taxon>
        <taxon>Gunneridae</taxon>
        <taxon>Pentapetalae</taxon>
        <taxon>rosids</taxon>
        <taxon>fabids</taxon>
        <taxon>Malpighiales</taxon>
        <taxon>Salicaceae</taxon>
        <taxon>Saliceae</taxon>
        <taxon>Salix</taxon>
    </lineage>
</organism>
<dbReference type="Pfam" id="PF18346">
    <property type="entry name" value="SH3_15"/>
    <property type="match status" value="5"/>
</dbReference>
<keyword evidence="10" id="KW-1185">Reference proteome</keyword>
<protein>
    <submittedName>
        <fullName evidence="9">E3 UBIQUITIN-PROTEIN LIGASE KEG-LIKE</fullName>
    </submittedName>
</protein>
<sequence length="676" mass="75756">MRNNSGKTLCDLLESLPREWISEELLEALANKGVSLSPTVFEVGDWVKFKRGMKNPTYGWQGATHGNVGFVQGQLVQLKPDVIEPRYALHEQLRDSQGTVLCIEDEGFIRIGFHETPEAAKHDFGIVTAGSIGIVHGIRSDSSLLIEFSCVPAPCIFEPEEVEPVVPFKIGELVCVKRSIAEPSFAWGGETHHSVGRICDIKSNGLLIIEIQNRSIPWTADPSDMEKVEDFKVGDWVRVKASVPSPKYGWDDVTRTSIGIVHNLEDDGDMGVAFSFRSKPFLCSMTDMEKVSPFEVGQEIRVMLSITQPLLGWSNETPATFGTVARIDMDGTLNVRVARRASLWKVCSRRCGKTLRTCYLVCCFRKGKLPAHSTEVEKVPRIKIGQHVRFRTGLVEPRWGWRGACHNSRGVVTAVNIDGEIRVSFSGLRNLWRGDPADFEIDQMFAVGEWVKLKNSATRWKSLGPGSLGVVQGVRLQEDDWDGTFLVGFCGETELWVGPACDLETVDKLAVGQKVKVKPHVKQPRFVGTKVWMLDPSEVDVVEEEIIQIGDWIRVKSSIATPVYQWGEVTRDSVGVVHKMEEGELLVAFCFLDQLWVCKEWEMEKVRAFKVGDSVRFREGLVKPRWGWGMETWASKGHVVGVDANGKLRIKFKWREGRPWIGDPADIILDESSSFS</sequence>
<evidence type="ECO:0000256" key="1">
    <source>
        <dbReference type="ARBA" id="ARBA00004906"/>
    </source>
</evidence>
<evidence type="ECO:0000256" key="3">
    <source>
        <dbReference type="ARBA" id="ARBA00022723"/>
    </source>
</evidence>
<dbReference type="GO" id="GO:0045324">
    <property type="term" value="P:late endosome to vacuole transport"/>
    <property type="evidence" value="ECO:0007669"/>
    <property type="project" value="TreeGrafter"/>
</dbReference>
<dbReference type="PANTHER" id="PTHR46960:SF1">
    <property type="entry name" value="E3 UBIQUITIN-PROTEIN LIGASE KEG"/>
    <property type="match status" value="1"/>
</dbReference>
<dbReference type="GO" id="GO:0008270">
    <property type="term" value="F:zinc ion binding"/>
    <property type="evidence" value="ECO:0007669"/>
    <property type="project" value="UniProtKB-KW"/>
</dbReference>
<evidence type="ECO:0000256" key="6">
    <source>
        <dbReference type="ARBA" id="ARBA00022786"/>
    </source>
</evidence>
<dbReference type="InterPro" id="IPR044584">
    <property type="entry name" value="KEG"/>
</dbReference>
<feature type="domain" description="Mind bomb SH3 repeat" evidence="8">
    <location>
        <begin position="161"/>
        <end position="225"/>
    </location>
</feature>
<dbReference type="Proteomes" id="UP001151532">
    <property type="component" value="Chromosome 16"/>
</dbReference>
<keyword evidence="4" id="KW-0677">Repeat</keyword>
<feature type="domain" description="Mind bomb SH3 repeat" evidence="8">
    <location>
        <begin position="231"/>
        <end position="278"/>
    </location>
</feature>
<keyword evidence="7" id="KW-0862">Zinc</keyword>
<reference evidence="9" key="2">
    <citation type="journal article" date="2023" name="Int. J. Mol. Sci.">
        <title>De Novo Assembly and Annotation of 11 Diverse Shrub Willow (Salix) Genomes Reveals Novel Gene Organization in Sex-Linked Regions.</title>
        <authorList>
            <person name="Hyden B."/>
            <person name="Feng K."/>
            <person name="Yates T.B."/>
            <person name="Jawdy S."/>
            <person name="Cereghino C."/>
            <person name="Smart L.B."/>
            <person name="Muchero W."/>
        </authorList>
    </citation>
    <scope>NUCLEOTIDE SEQUENCE</scope>
    <source>
        <tissue evidence="9">Shoot tip</tissue>
    </source>
</reference>
<dbReference type="GO" id="GO:0005802">
    <property type="term" value="C:trans-Golgi network"/>
    <property type="evidence" value="ECO:0007669"/>
    <property type="project" value="TreeGrafter"/>
</dbReference>
<keyword evidence="3" id="KW-0479">Metal-binding</keyword>
<comment type="pathway">
    <text evidence="1">Protein modification; protein ubiquitination.</text>
</comment>
<accession>A0A9Q1A1S1</accession>
<dbReference type="GO" id="GO:0005769">
    <property type="term" value="C:early endosome"/>
    <property type="evidence" value="ECO:0007669"/>
    <property type="project" value="TreeGrafter"/>
</dbReference>
<feature type="domain" description="Mind bomb SH3 repeat" evidence="8">
    <location>
        <begin position="286"/>
        <end position="346"/>
    </location>
</feature>
<dbReference type="GO" id="GO:0009738">
    <property type="term" value="P:abscisic acid-activated signaling pathway"/>
    <property type="evidence" value="ECO:0007669"/>
    <property type="project" value="InterPro"/>
</dbReference>
<dbReference type="GO" id="GO:0004842">
    <property type="term" value="F:ubiquitin-protein transferase activity"/>
    <property type="evidence" value="ECO:0007669"/>
    <property type="project" value="InterPro"/>
</dbReference>
<gene>
    <name evidence="9" type="ORF">OIU79_027609</name>
</gene>
<proteinExistence type="predicted"/>
<keyword evidence="5" id="KW-0863">Zinc-finger</keyword>
<dbReference type="GO" id="GO:0016567">
    <property type="term" value="P:protein ubiquitination"/>
    <property type="evidence" value="ECO:0007669"/>
    <property type="project" value="InterPro"/>
</dbReference>
<comment type="caution">
    <text evidence="9">The sequence shown here is derived from an EMBL/GenBank/DDBJ whole genome shotgun (WGS) entry which is preliminary data.</text>
</comment>
<evidence type="ECO:0000313" key="10">
    <source>
        <dbReference type="Proteomes" id="UP001151532"/>
    </source>
</evidence>
<evidence type="ECO:0000313" key="9">
    <source>
        <dbReference type="EMBL" id="KAJ6755023.1"/>
    </source>
</evidence>
<feature type="domain" description="Mind bomb SH3 repeat" evidence="8">
    <location>
        <begin position="548"/>
        <end position="666"/>
    </location>
</feature>
<dbReference type="InterPro" id="IPR040847">
    <property type="entry name" value="SH3_15"/>
</dbReference>
<dbReference type="EMBL" id="JAPFFK010000007">
    <property type="protein sequence ID" value="KAJ6755023.1"/>
    <property type="molecule type" value="Genomic_DNA"/>
</dbReference>
<evidence type="ECO:0000256" key="4">
    <source>
        <dbReference type="ARBA" id="ARBA00022737"/>
    </source>
</evidence>
<dbReference type="GO" id="GO:0009788">
    <property type="term" value="P:negative regulation of abscisic acid-activated signaling pathway"/>
    <property type="evidence" value="ECO:0007669"/>
    <property type="project" value="TreeGrafter"/>
</dbReference>
<evidence type="ECO:0000256" key="7">
    <source>
        <dbReference type="ARBA" id="ARBA00022833"/>
    </source>
</evidence>